<dbReference type="EMBL" id="JAINZZ010000005">
    <property type="protein sequence ID" value="MBY8877298.1"/>
    <property type="molecule type" value="Genomic_DNA"/>
</dbReference>
<dbReference type="CDD" id="cd07043">
    <property type="entry name" value="STAS_anti-anti-sigma_factors"/>
    <property type="match status" value="1"/>
</dbReference>
<dbReference type="InterPro" id="IPR003658">
    <property type="entry name" value="Anti-sigma_ant"/>
</dbReference>
<organism evidence="4 5">
    <name type="scientific">Actinacidiphila acidipaludis</name>
    <dbReference type="NCBI Taxonomy" id="2873382"/>
    <lineage>
        <taxon>Bacteria</taxon>
        <taxon>Bacillati</taxon>
        <taxon>Actinomycetota</taxon>
        <taxon>Actinomycetes</taxon>
        <taxon>Kitasatosporales</taxon>
        <taxon>Streptomycetaceae</taxon>
        <taxon>Actinacidiphila</taxon>
    </lineage>
</organism>
<evidence type="ECO:0000313" key="5">
    <source>
        <dbReference type="Proteomes" id="UP000778578"/>
    </source>
</evidence>
<dbReference type="Pfam" id="PF01740">
    <property type="entry name" value="STAS"/>
    <property type="match status" value="1"/>
</dbReference>
<dbReference type="PROSITE" id="PS50801">
    <property type="entry name" value="STAS"/>
    <property type="match status" value="1"/>
</dbReference>
<feature type="domain" description="STAS" evidence="3">
    <location>
        <begin position="17"/>
        <end position="124"/>
    </location>
</feature>
<dbReference type="NCBIfam" id="TIGR00377">
    <property type="entry name" value="ant_ant_sig"/>
    <property type="match status" value="1"/>
</dbReference>
<keyword evidence="5" id="KW-1185">Reference proteome</keyword>
<accession>A0ABS7Q2D4</accession>
<evidence type="ECO:0000256" key="1">
    <source>
        <dbReference type="ARBA" id="ARBA00009013"/>
    </source>
</evidence>
<dbReference type="SUPFAM" id="SSF52091">
    <property type="entry name" value="SpoIIaa-like"/>
    <property type="match status" value="1"/>
</dbReference>
<protein>
    <recommendedName>
        <fullName evidence="2">Anti-sigma factor antagonist</fullName>
    </recommendedName>
</protein>
<dbReference type="RefSeq" id="WP_222961452.1">
    <property type="nucleotide sequence ID" value="NZ_JAINZZ010000005.1"/>
</dbReference>
<dbReference type="PANTHER" id="PTHR33495">
    <property type="entry name" value="ANTI-SIGMA FACTOR ANTAGONIST TM_1081-RELATED-RELATED"/>
    <property type="match status" value="1"/>
</dbReference>
<sequence>MAEEPVTGAEGALHVPLSVDVSIVDDITVVSPAGEIDYSSGSRLREALTVAEDRPPRVVLDLSHVAFMDSNGITILLLTHKALGEAGGWLRIAGCTSPVARVVQLVGLDTVIPCFPCRQDALGA</sequence>
<dbReference type="InterPro" id="IPR036513">
    <property type="entry name" value="STAS_dom_sf"/>
</dbReference>
<evidence type="ECO:0000256" key="2">
    <source>
        <dbReference type="RuleBase" id="RU003749"/>
    </source>
</evidence>
<proteinExistence type="inferred from homology"/>
<evidence type="ECO:0000313" key="4">
    <source>
        <dbReference type="EMBL" id="MBY8877298.1"/>
    </source>
</evidence>
<reference evidence="4 5" key="1">
    <citation type="submission" date="2021-08" db="EMBL/GenBank/DDBJ databases">
        <title>WGS of actinomycetes from Thailand.</title>
        <authorList>
            <person name="Thawai C."/>
        </authorList>
    </citation>
    <scope>NUCLEOTIDE SEQUENCE [LARGE SCALE GENOMIC DNA]</scope>
    <source>
        <strain evidence="4 5">PLK6-54</strain>
    </source>
</reference>
<dbReference type="InterPro" id="IPR002645">
    <property type="entry name" value="STAS_dom"/>
</dbReference>
<dbReference type="Gene3D" id="3.30.750.24">
    <property type="entry name" value="STAS domain"/>
    <property type="match status" value="1"/>
</dbReference>
<evidence type="ECO:0000259" key="3">
    <source>
        <dbReference type="PROSITE" id="PS50801"/>
    </source>
</evidence>
<dbReference type="Proteomes" id="UP000778578">
    <property type="component" value="Unassembled WGS sequence"/>
</dbReference>
<gene>
    <name evidence="4" type="ORF">K7862_06520</name>
</gene>
<name>A0ABS7Q2D4_9ACTN</name>
<comment type="similarity">
    <text evidence="1 2">Belongs to the anti-sigma-factor antagonist family.</text>
</comment>
<comment type="caution">
    <text evidence="4">The sequence shown here is derived from an EMBL/GenBank/DDBJ whole genome shotgun (WGS) entry which is preliminary data.</text>
</comment>
<dbReference type="PANTHER" id="PTHR33495:SF2">
    <property type="entry name" value="ANTI-SIGMA FACTOR ANTAGONIST TM_1081-RELATED"/>
    <property type="match status" value="1"/>
</dbReference>